<evidence type="ECO:0000256" key="15">
    <source>
        <dbReference type="ARBA" id="ARBA00023306"/>
    </source>
</evidence>
<dbReference type="GO" id="GO:0004386">
    <property type="term" value="F:helicase activity"/>
    <property type="evidence" value="ECO:0007669"/>
    <property type="project" value="UniProtKB-KW"/>
</dbReference>
<reference evidence="21" key="1">
    <citation type="submission" date="2022-01" db="EMBL/GenBank/DDBJ databases">
        <authorList>
            <person name="King R."/>
        </authorList>
    </citation>
    <scope>NUCLEOTIDE SEQUENCE</scope>
</reference>
<keyword evidence="6" id="KW-0547">Nucleotide-binding</keyword>
<evidence type="ECO:0000256" key="2">
    <source>
        <dbReference type="ARBA" id="ARBA00011467"/>
    </source>
</evidence>
<keyword evidence="12" id="KW-0238">DNA-binding</keyword>
<evidence type="ECO:0000256" key="1">
    <source>
        <dbReference type="ARBA" id="ARBA00007025"/>
    </source>
</evidence>
<dbReference type="SMART" id="SM00487">
    <property type="entry name" value="DEXDc"/>
    <property type="match status" value="1"/>
</dbReference>
<evidence type="ECO:0000256" key="6">
    <source>
        <dbReference type="ARBA" id="ARBA00022741"/>
    </source>
</evidence>
<keyword evidence="11" id="KW-0067">ATP-binding</keyword>
<evidence type="ECO:0000256" key="13">
    <source>
        <dbReference type="ARBA" id="ARBA00023204"/>
    </source>
</evidence>
<dbReference type="InterPro" id="IPR000330">
    <property type="entry name" value="SNF2_N"/>
</dbReference>
<evidence type="ECO:0000259" key="20">
    <source>
        <dbReference type="PROSITE" id="PS51194"/>
    </source>
</evidence>
<dbReference type="EMBL" id="OU896717">
    <property type="protein sequence ID" value="CAH1118506.1"/>
    <property type="molecule type" value="Genomic_DNA"/>
</dbReference>
<name>A0A9P0GID4_PHACE</name>
<keyword evidence="13" id="KW-0234">DNA repair</keyword>
<dbReference type="Gene3D" id="1.20.120.850">
    <property type="entry name" value="SWI2/SNF2 ATPases, N-terminal domain"/>
    <property type="match status" value="1"/>
</dbReference>
<dbReference type="PROSITE" id="PS51192">
    <property type="entry name" value="HELICASE_ATP_BIND_1"/>
    <property type="match status" value="1"/>
</dbReference>
<dbReference type="GO" id="GO:0016787">
    <property type="term" value="F:hydrolase activity"/>
    <property type="evidence" value="ECO:0007669"/>
    <property type="project" value="UniProtKB-KW"/>
</dbReference>
<evidence type="ECO:0000256" key="17">
    <source>
        <dbReference type="ARBA" id="ARBA00029956"/>
    </source>
</evidence>
<feature type="compositionally biased region" description="Polar residues" evidence="18">
    <location>
        <begin position="1"/>
        <end position="22"/>
    </location>
</feature>
<evidence type="ECO:0000256" key="4">
    <source>
        <dbReference type="ARBA" id="ARBA00022553"/>
    </source>
</evidence>
<proteinExistence type="inferred from homology"/>
<dbReference type="GO" id="GO:0005524">
    <property type="term" value="F:ATP binding"/>
    <property type="evidence" value="ECO:0007669"/>
    <property type="project" value="UniProtKB-KW"/>
</dbReference>
<accession>A0A9P0GID4</accession>
<evidence type="ECO:0000256" key="11">
    <source>
        <dbReference type="ARBA" id="ARBA00022840"/>
    </source>
</evidence>
<dbReference type="AlphaFoldDB" id="A0A9P0GID4"/>
<evidence type="ECO:0000313" key="22">
    <source>
        <dbReference type="Proteomes" id="UP001153737"/>
    </source>
</evidence>
<dbReference type="PANTHER" id="PTHR45629:SF7">
    <property type="entry name" value="DNA EXCISION REPAIR PROTEIN ERCC-6-RELATED"/>
    <property type="match status" value="1"/>
</dbReference>
<dbReference type="GO" id="GO:0051301">
    <property type="term" value="P:cell division"/>
    <property type="evidence" value="ECO:0007669"/>
    <property type="project" value="UniProtKB-KW"/>
</dbReference>
<evidence type="ECO:0000313" key="21">
    <source>
        <dbReference type="EMBL" id="CAH1118506.1"/>
    </source>
</evidence>
<keyword evidence="4" id="KW-0597">Phosphoprotein</keyword>
<evidence type="ECO:0000259" key="19">
    <source>
        <dbReference type="PROSITE" id="PS51192"/>
    </source>
</evidence>
<dbReference type="InterPro" id="IPR049730">
    <property type="entry name" value="SNF2/RAD54-like_C"/>
</dbReference>
<dbReference type="Pfam" id="PF00271">
    <property type="entry name" value="Helicase_C"/>
    <property type="match status" value="1"/>
</dbReference>
<organism evidence="21 22">
    <name type="scientific">Phaedon cochleariae</name>
    <name type="common">Mustard beetle</name>
    <dbReference type="NCBI Taxonomy" id="80249"/>
    <lineage>
        <taxon>Eukaryota</taxon>
        <taxon>Metazoa</taxon>
        <taxon>Ecdysozoa</taxon>
        <taxon>Arthropoda</taxon>
        <taxon>Hexapoda</taxon>
        <taxon>Insecta</taxon>
        <taxon>Pterygota</taxon>
        <taxon>Neoptera</taxon>
        <taxon>Endopterygota</taxon>
        <taxon>Coleoptera</taxon>
        <taxon>Polyphaga</taxon>
        <taxon>Cucujiformia</taxon>
        <taxon>Chrysomeloidea</taxon>
        <taxon>Chrysomelidae</taxon>
        <taxon>Chrysomelinae</taxon>
        <taxon>Chrysomelini</taxon>
        <taxon>Phaedon</taxon>
    </lineage>
</organism>
<dbReference type="GO" id="GO:0003677">
    <property type="term" value="F:DNA binding"/>
    <property type="evidence" value="ECO:0007669"/>
    <property type="project" value="UniProtKB-KW"/>
</dbReference>
<comment type="subunit">
    <text evidence="2">Interacts (via N-terminus) with spn-A/Rad51.</text>
</comment>
<dbReference type="InterPro" id="IPR050496">
    <property type="entry name" value="SNF2_RAD54_helicase_repair"/>
</dbReference>
<keyword evidence="9" id="KW-0378">Hydrolase</keyword>
<keyword evidence="15" id="KW-0131">Cell cycle</keyword>
<evidence type="ECO:0000256" key="10">
    <source>
        <dbReference type="ARBA" id="ARBA00022806"/>
    </source>
</evidence>
<protein>
    <recommendedName>
        <fullName evidence="3">DNA repair and recombination protein RAD54-like</fullName>
    </recommendedName>
    <alternativeName>
        <fullName evidence="17">Protein okra</fullName>
    </alternativeName>
</protein>
<reference evidence="21" key="2">
    <citation type="submission" date="2022-10" db="EMBL/GenBank/DDBJ databases">
        <authorList>
            <consortium name="ENA_rothamsted_submissions"/>
            <consortium name="culmorum"/>
            <person name="King R."/>
        </authorList>
    </citation>
    <scope>NUCLEOTIDE SEQUENCE</scope>
</reference>
<dbReference type="Pfam" id="PF00176">
    <property type="entry name" value="SNF2-rel_dom"/>
    <property type="match status" value="1"/>
</dbReference>
<feature type="domain" description="Helicase ATP-binding" evidence="19">
    <location>
        <begin position="159"/>
        <end position="331"/>
    </location>
</feature>
<dbReference type="GO" id="GO:0007131">
    <property type="term" value="P:reciprocal meiotic recombination"/>
    <property type="evidence" value="ECO:0007669"/>
    <property type="project" value="TreeGrafter"/>
</dbReference>
<evidence type="ECO:0000256" key="12">
    <source>
        <dbReference type="ARBA" id="ARBA00023125"/>
    </source>
</evidence>
<dbReference type="GO" id="GO:0005634">
    <property type="term" value="C:nucleus"/>
    <property type="evidence" value="ECO:0007669"/>
    <property type="project" value="TreeGrafter"/>
</dbReference>
<keyword evidence="14" id="KW-0469">Meiosis</keyword>
<dbReference type="InterPro" id="IPR038718">
    <property type="entry name" value="SNF2-like_sf"/>
</dbReference>
<dbReference type="GO" id="GO:0045003">
    <property type="term" value="P:double-strand break repair via synthesis-dependent strand annealing"/>
    <property type="evidence" value="ECO:0007669"/>
    <property type="project" value="TreeGrafter"/>
</dbReference>
<dbReference type="Gene3D" id="3.40.50.10810">
    <property type="entry name" value="Tandem AAA-ATPase domain"/>
    <property type="match status" value="1"/>
</dbReference>
<feature type="domain" description="Helicase C-terminal" evidence="20">
    <location>
        <begin position="488"/>
        <end position="640"/>
    </location>
</feature>
<dbReference type="SUPFAM" id="SSF52540">
    <property type="entry name" value="P-loop containing nucleoside triphosphate hydrolases"/>
    <property type="match status" value="2"/>
</dbReference>
<dbReference type="CDD" id="cd18793">
    <property type="entry name" value="SF2_C_SNF"/>
    <property type="match status" value="1"/>
</dbReference>
<dbReference type="Gene3D" id="3.40.50.300">
    <property type="entry name" value="P-loop containing nucleotide triphosphate hydrolases"/>
    <property type="match status" value="1"/>
</dbReference>
<feature type="compositionally biased region" description="Acidic residues" evidence="18">
    <location>
        <begin position="738"/>
        <end position="759"/>
    </location>
</feature>
<evidence type="ECO:0000256" key="3">
    <source>
        <dbReference type="ARBA" id="ARBA00015341"/>
    </source>
</evidence>
<gene>
    <name evidence="21" type="ORF">PHAECO_LOCUS2704</name>
</gene>
<dbReference type="SMART" id="SM00490">
    <property type="entry name" value="HELICc"/>
    <property type="match status" value="1"/>
</dbReference>
<feature type="region of interest" description="Disordered" evidence="18">
    <location>
        <begin position="1"/>
        <end position="45"/>
    </location>
</feature>
<dbReference type="InterPro" id="IPR001650">
    <property type="entry name" value="Helicase_C-like"/>
</dbReference>
<evidence type="ECO:0000256" key="5">
    <source>
        <dbReference type="ARBA" id="ARBA00022618"/>
    </source>
</evidence>
<comment type="function">
    <text evidence="16">Involved in mitotic DNA repair and meiotic recombination. Functions in the recombinational DNA repair pathway. Essential for interhomolog gene conversion (GC), but may have a less important role in intersister GC than spn-A/Rad51. In the presence of DNA, spn-A/Rad51 enhances the ATPase activity of okr/Rad54.</text>
</comment>
<sequence length="759" mass="86915">MRRSLAPSQISRRDSSPSQKNGFISPLPTKRTRDHSKDDRKIKRPPLSQVSTQIVFVSDHEEMIRKLSKPFKCPIPNYEGSNSTRNLGIRRPQVKRALYDPNMPNALVLYAPPEISQHEKMKNKDGLVLVHVVVDPLLGNILRPHQREGVKFMYDCVTGVQIPGSYGCIMADEMGLGKTLQCITLLWTLVRQGPEARPLIDKGIIVCPSSLVKNWSNEIHKWLKGRLQSTIMDGGTDAKKKLSQFMQGQGRTAIPVLIISYETFRMHAEILHKSEIGLVLCDEGHRLKNCENQTYRALMGLKAKRRVLLSGTPIQNDLLEYFSLIHFVNEGLLGSASEFKRKFENYILKGQDSTSTQLERQHASERLLELTTIVNKCLIRRTSSLLTKYLPVKFEMIIICQLTPIQKQLYLNYINSESIKRSVNEEDVKSTMSSLASITTLKKLCNHPYLVLDKIQEGAEGFERSKNLLPPPSGDNDVKPELSGKLMLLDCFLANLKANYSDKIVLVSNYTQTLDMFEKLCRRRGYLYVRLDGTMSIKKRAKVVENFNNPDSQEFIFMLSSKAGGCGLNLIGANRLIMFDPDWNPANDDQAMARVWRDGQQKPCYIYRFLAAGSIEEKIFQRQAHKKALSSTVVDMNEETARHFSVAELRDLFRLEQTESDTHQRLKCKRCLNKIQIKNPPEEADCTDDLSMWYHCWGDKKGLADMVLKQIWDMSKYISFVFHQKSAKQEVKTLKNLEEEEEDPDYDEQDEDKEGDYSQ</sequence>
<dbReference type="PROSITE" id="PS51194">
    <property type="entry name" value="HELICASE_CTER"/>
    <property type="match status" value="1"/>
</dbReference>
<dbReference type="InterPro" id="IPR014001">
    <property type="entry name" value="Helicase_ATP-bd"/>
</dbReference>
<dbReference type="PANTHER" id="PTHR45629">
    <property type="entry name" value="SNF2/RAD54 FAMILY MEMBER"/>
    <property type="match status" value="1"/>
</dbReference>
<dbReference type="FunFam" id="3.40.50.300:FF:000332">
    <property type="entry name" value="DNA repair and recombination protein RAD54-like"/>
    <property type="match status" value="1"/>
</dbReference>
<evidence type="ECO:0000256" key="16">
    <source>
        <dbReference type="ARBA" id="ARBA00024776"/>
    </source>
</evidence>
<dbReference type="Proteomes" id="UP001153737">
    <property type="component" value="Chromosome 11"/>
</dbReference>
<evidence type="ECO:0000256" key="7">
    <source>
        <dbReference type="ARBA" id="ARBA00022763"/>
    </source>
</evidence>
<dbReference type="FunFam" id="3.40.50.10810:FF:000010">
    <property type="entry name" value="DNA repair and recombination protein RAD54-like"/>
    <property type="match status" value="1"/>
</dbReference>
<evidence type="ECO:0000256" key="18">
    <source>
        <dbReference type="SAM" id="MobiDB-lite"/>
    </source>
</evidence>
<comment type="similarity">
    <text evidence="1">Belongs to the SNF2/RAD54 helicase family.</text>
</comment>
<keyword evidence="7" id="KW-0227">DNA damage</keyword>
<evidence type="ECO:0000256" key="8">
    <source>
        <dbReference type="ARBA" id="ARBA00022776"/>
    </source>
</evidence>
<keyword evidence="5" id="KW-0132">Cell division</keyword>
<keyword evidence="22" id="KW-1185">Reference proteome</keyword>
<keyword evidence="10" id="KW-0347">Helicase</keyword>
<dbReference type="GO" id="GO:0015616">
    <property type="term" value="F:DNA translocase activity"/>
    <property type="evidence" value="ECO:0007669"/>
    <property type="project" value="TreeGrafter"/>
</dbReference>
<evidence type="ECO:0000256" key="9">
    <source>
        <dbReference type="ARBA" id="ARBA00022801"/>
    </source>
</evidence>
<feature type="region of interest" description="Disordered" evidence="18">
    <location>
        <begin position="733"/>
        <end position="759"/>
    </location>
</feature>
<dbReference type="InterPro" id="IPR027417">
    <property type="entry name" value="P-loop_NTPase"/>
</dbReference>
<evidence type="ECO:0000256" key="14">
    <source>
        <dbReference type="ARBA" id="ARBA00023254"/>
    </source>
</evidence>
<keyword evidence="8" id="KW-0498">Mitosis</keyword>